<protein>
    <submittedName>
        <fullName evidence="9">MFS transporter</fullName>
    </submittedName>
</protein>
<feature type="transmembrane region" description="Helical" evidence="7">
    <location>
        <begin position="120"/>
        <end position="141"/>
    </location>
</feature>
<evidence type="ECO:0000256" key="1">
    <source>
        <dbReference type="ARBA" id="ARBA00004651"/>
    </source>
</evidence>
<feature type="transmembrane region" description="Helical" evidence="7">
    <location>
        <begin position="280"/>
        <end position="298"/>
    </location>
</feature>
<feature type="transmembrane region" description="Helical" evidence="7">
    <location>
        <begin position="239"/>
        <end position="260"/>
    </location>
</feature>
<comment type="caution">
    <text evidence="9">The sequence shown here is derived from an EMBL/GenBank/DDBJ whole genome shotgun (WGS) entry which is preliminary data.</text>
</comment>
<dbReference type="GO" id="GO:0005886">
    <property type="term" value="C:plasma membrane"/>
    <property type="evidence" value="ECO:0007669"/>
    <property type="project" value="UniProtKB-SubCell"/>
</dbReference>
<keyword evidence="2" id="KW-0813">Transport</keyword>
<keyword evidence="4 7" id="KW-0812">Transmembrane</keyword>
<feature type="transmembrane region" description="Helical" evidence="7">
    <location>
        <begin position="191"/>
        <end position="210"/>
    </location>
</feature>
<reference evidence="9 10" key="1">
    <citation type="journal article" date="2016" name="Antonie Van Leeuwenhoek">
        <title>Denitratimonas tolerans gen. nov., sp. nov., a denitrifying bacterium isolated from a bioreactor for tannery wastewater treatment.</title>
        <authorList>
            <person name="Han S.I."/>
            <person name="Kim J.O."/>
            <person name="Lee Y.R."/>
            <person name="Ekpeghere K.I."/>
            <person name="Koh S.C."/>
            <person name="Whang K.S."/>
        </authorList>
    </citation>
    <scope>NUCLEOTIDE SEQUENCE [LARGE SCALE GENOMIC DNA]</scope>
    <source>
        <strain evidence="9 10">KACC 17565</strain>
    </source>
</reference>
<evidence type="ECO:0000313" key="10">
    <source>
        <dbReference type="Proteomes" id="UP001364472"/>
    </source>
</evidence>
<evidence type="ECO:0000256" key="7">
    <source>
        <dbReference type="SAM" id="Phobius"/>
    </source>
</evidence>
<keyword evidence="5 7" id="KW-1133">Transmembrane helix</keyword>
<feature type="transmembrane region" description="Helical" evidence="7">
    <location>
        <begin position="520"/>
        <end position="538"/>
    </location>
</feature>
<proteinExistence type="predicted"/>
<dbReference type="AlphaFoldDB" id="A0AAW9QSN1"/>
<dbReference type="InterPro" id="IPR005828">
    <property type="entry name" value="MFS_sugar_transport-like"/>
</dbReference>
<evidence type="ECO:0000256" key="5">
    <source>
        <dbReference type="ARBA" id="ARBA00022989"/>
    </source>
</evidence>
<organism evidence="9 10">
    <name type="scientific">Denitratimonas tolerans</name>
    <dbReference type="NCBI Taxonomy" id="1338420"/>
    <lineage>
        <taxon>Bacteria</taxon>
        <taxon>Pseudomonadati</taxon>
        <taxon>Pseudomonadota</taxon>
        <taxon>Gammaproteobacteria</taxon>
        <taxon>Lysobacterales</taxon>
        <taxon>Lysobacteraceae</taxon>
        <taxon>Denitratimonas</taxon>
    </lineage>
</organism>
<feature type="transmembrane region" description="Helical" evidence="7">
    <location>
        <begin position="496"/>
        <end position="514"/>
    </location>
</feature>
<evidence type="ECO:0000259" key="8">
    <source>
        <dbReference type="PROSITE" id="PS50850"/>
    </source>
</evidence>
<evidence type="ECO:0000256" key="4">
    <source>
        <dbReference type="ARBA" id="ARBA00022692"/>
    </source>
</evidence>
<feature type="transmembrane region" description="Helical" evidence="7">
    <location>
        <begin position="450"/>
        <end position="475"/>
    </location>
</feature>
<sequence>MAKSGWAMDAGNRKVVLASSLGTLFEWYDFFLYGALAAITSRHFFSAVNETAGFIFALLTFSVGFAARPFGAVVFGRLGDRSGRKRTFLITIVVMGASTVLVGCLPSYDSIGMAAPVLLIALRLLQGLALGGEYGGAAIYVAEHAPDAQRGYYTSWIQTMAGVGLLLSLVVIAATRWLVGEEAFAQWGWRVPFLLSAVLLGISVWVRLSLDESPVFQRMRAEGRVSKAPLREAYGQWRYVKLGIAAMFGIIAGQATLWYTSHFYSLYFLTQTMQVDGLDATLMLGLAVAMATPFNVLFGALSDRIGRKPFFVLGCLLAALLYFPIFHGLAHFANPALEQARRSTPVQVHADPATCSFQFNPVGAADFTSSCDIAKSVLARHHVSYENHAMPAGSLGQVRIGETRIDAFEGGGLDRAERARRIDAFDAQLMQAVRAAGYPERADPATMNRIGIVALLFTLCLLAAMTYAPVAAAMVELFPARIRYTAMSIPYHAANGWIGGLLPPMAFAFVAATGNVDAGLWYPLFFAILTVVVGAAMLPETRGRSIDE</sequence>
<dbReference type="GO" id="GO:0022857">
    <property type="term" value="F:transmembrane transporter activity"/>
    <property type="evidence" value="ECO:0007669"/>
    <property type="project" value="InterPro"/>
</dbReference>
<dbReference type="PROSITE" id="PS00217">
    <property type="entry name" value="SUGAR_TRANSPORT_2"/>
    <property type="match status" value="1"/>
</dbReference>
<dbReference type="PANTHER" id="PTHR43045">
    <property type="entry name" value="SHIKIMATE TRANSPORTER"/>
    <property type="match status" value="1"/>
</dbReference>
<dbReference type="EMBL" id="JBBDHC010000001">
    <property type="protein sequence ID" value="MEJ1248217.1"/>
    <property type="molecule type" value="Genomic_DNA"/>
</dbReference>
<feature type="transmembrane region" description="Helical" evidence="7">
    <location>
        <begin position="53"/>
        <end position="75"/>
    </location>
</feature>
<evidence type="ECO:0000256" key="3">
    <source>
        <dbReference type="ARBA" id="ARBA00022475"/>
    </source>
</evidence>
<dbReference type="FunFam" id="1.20.1250.20:FF:000001">
    <property type="entry name" value="Dicarboxylate MFS transporter"/>
    <property type="match status" value="1"/>
</dbReference>
<dbReference type="Pfam" id="PF00083">
    <property type="entry name" value="Sugar_tr"/>
    <property type="match status" value="2"/>
</dbReference>
<dbReference type="SUPFAM" id="SSF103473">
    <property type="entry name" value="MFS general substrate transporter"/>
    <property type="match status" value="1"/>
</dbReference>
<feature type="transmembrane region" description="Helical" evidence="7">
    <location>
        <begin position="310"/>
        <end position="333"/>
    </location>
</feature>
<dbReference type="InterPro" id="IPR036259">
    <property type="entry name" value="MFS_trans_sf"/>
</dbReference>
<dbReference type="PANTHER" id="PTHR43045:SF7">
    <property type="entry name" value="MAJOR FACILITATOR SUPERFAMILY TRANSPORTER"/>
    <property type="match status" value="1"/>
</dbReference>
<gene>
    <name evidence="9" type="ORF">WB794_00785</name>
</gene>
<dbReference type="Proteomes" id="UP001364472">
    <property type="component" value="Unassembled WGS sequence"/>
</dbReference>
<comment type="subcellular location">
    <subcellularLocation>
        <location evidence="1">Cell membrane</location>
        <topology evidence="1">Multi-pass membrane protein</topology>
    </subcellularLocation>
</comment>
<dbReference type="Gene3D" id="1.20.1250.20">
    <property type="entry name" value="MFS general substrate transporter like domains"/>
    <property type="match status" value="2"/>
</dbReference>
<dbReference type="RefSeq" id="WP_337333926.1">
    <property type="nucleotide sequence ID" value="NZ_JBBDHC010000001.1"/>
</dbReference>
<name>A0AAW9QSN1_9GAMM</name>
<keyword evidence="3" id="KW-1003">Cell membrane</keyword>
<keyword evidence="10" id="KW-1185">Reference proteome</keyword>
<accession>A0AAW9QSN1</accession>
<evidence type="ECO:0000313" key="9">
    <source>
        <dbReference type="EMBL" id="MEJ1248217.1"/>
    </source>
</evidence>
<evidence type="ECO:0000256" key="6">
    <source>
        <dbReference type="ARBA" id="ARBA00023136"/>
    </source>
</evidence>
<dbReference type="InterPro" id="IPR020846">
    <property type="entry name" value="MFS_dom"/>
</dbReference>
<dbReference type="CDD" id="cd17369">
    <property type="entry name" value="MFS_ShiA_like"/>
    <property type="match status" value="1"/>
</dbReference>
<evidence type="ECO:0000256" key="2">
    <source>
        <dbReference type="ARBA" id="ARBA00022448"/>
    </source>
</evidence>
<feature type="domain" description="Major facilitator superfamily (MFS) profile" evidence="8">
    <location>
        <begin position="15"/>
        <end position="542"/>
    </location>
</feature>
<dbReference type="InterPro" id="IPR005829">
    <property type="entry name" value="Sugar_transporter_CS"/>
</dbReference>
<feature type="transmembrane region" description="Helical" evidence="7">
    <location>
        <begin position="87"/>
        <end position="108"/>
    </location>
</feature>
<feature type="transmembrane region" description="Helical" evidence="7">
    <location>
        <begin position="153"/>
        <end position="179"/>
    </location>
</feature>
<dbReference type="PROSITE" id="PS50850">
    <property type="entry name" value="MFS"/>
    <property type="match status" value="1"/>
</dbReference>
<keyword evidence="6 7" id="KW-0472">Membrane</keyword>